<dbReference type="Pfam" id="PF12271">
    <property type="entry name" value="Chs7"/>
    <property type="match status" value="1"/>
</dbReference>
<feature type="transmembrane region" description="Helical" evidence="1">
    <location>
        <begin position="28"/>
        <end position="46"/>
    </location>
</feature>
<feature type="transmembrane region" description="Helical" evidence="1">
    <location>
        <begin position="201"/>
        <end position="224"/>
    </location>
</feature>
<feature type="transmembrane region" description="Helical" evidence="1">
    <location>
        <begin position="89"/>
        <end position="111"/>
    </location>
</feature>
<proteinExistence type="predicted"/>
<keyword evidence="1" id="KW-0472">Membrane</keyword>
<feature type="transmembrane region" description="Helical" evidence="1">
    <location>
        <begin position="123"/>
        <end position="144"/>
    </location>
</feature>
<comment type="caution">
    <text evidence="2">The sequence shown here is derived from an EMBL/GenBank/DDBJ whole genome shotgun (WGS) entry which is preliminary data.</text>
</comment>
<dbReference type="GO" id="GO:0005789">
    <property type="term" value="C:endoplasmic reticulum membrane"/>
    <property type="evidence" value="ECO:0007669"/>
    <property type="project" value="TreeGrafter"/>
</dbReference>
<evidence type="ECO:0008006" key="4">
    <source>
        <dbReference type="Google" id="ProtNLM"/>
    </source>
</evidence>
<dbReference type="PANTHER" id="PTHR35329">
    <property type="entry name" value="CHITIN SYNTHASE EXPORT CHAPERONE"/>
    <property type="match status" value="1"/>
</dbReference>
<evidence type="ECO:0000313" key="2">
    <source>
        <dbReference type="EMBL" id="KAH0551535.1"/>
    </source>
</evidence>
<accession>A0A9P8L6Z2</accession>
<feature type="transmembrane region" description="Helical" evidence="1">
    <location>
        <begin position="168"/>
        <end position="189"/>
    </location>
</feature>
<protein>
    <recommendedName>
        <fullName evidence="4">Chitin synthase export chaperone</fullName>
    </recommendedName>
</protein>
<dbReference type="AlphaFoldDB" id="A0A9P8L6Z2"/>
<keyword evidence="1" id="KW-1133">Transmembrane helix</keyword>
<evidence type="ECO:0000313" key="3">
    <source>
        <dbReference type="Proteomes" id="UP000750711"/>
    </source>
</evidence>
<feature type="transmembrane region" description="Helical" evidence="1">
    <location>
        <begin position="236"/>
        <end position="253"/>
    </location>
</feature>
<feature type="transmembrane region" description="Helical" evidence="1">
    <location>
        <begin position="62"/>
        <end position="83"/>
    </location>
</feature>
<dbReference type="InterPro" id="IPR022057">
    <property type="entry name" value="Chs7"/>
</dbReference>
<dbReference type="EMBL" id="JAGHQM010001951">
    <property type="protein sequence ID" value="KAH0551535.1"/>
    <property type="molecule type" value="Genomic_DNA"/>
</dbReference>
<gene>
    <name evidence="2" type="ORF">GP486_007250</name>
</gene>
<dbReference type="Proteomes" id="UP000750711">
    <property type="component" value="Unassembled WGS sequence"/>
</dbReference>
<reference evidence="2" key="1">
    <citation type="submission" date="2021-03" db="EMBL/GenBank/DDBJ databases">
        <title>Comparative genomics and phylogenomic investigation of the class Geoglossomycetes provide insights into ecological specialization and systematics.</title>
        <authorList>
            <person name="Melie T."/>
            <person name="Pirro S."/>
            <person name="Miller A.N."/>
            <person name="Quandt A."/>
        </authorList>
    </citation>
    <scope>NUCLEOTIDE SEQUENCE</scope>
    <source>
        <strain evidence="2">CAQ_001_2017</strain>
    </source>
</reference>
<name>A0A9P8L6Z2_9PEZI</name>
<dbReference type="GO" id="GO:0051082">
    <property type="term" value="F:unfolded protein binding"/>
    <property type="evidence" value="ECO:0007669"/>
    <property type="project" value="TreeGrafter"/>
</dbReference>
<evidence type="ECO:0000256" key="1">
    <source>
        <dbReference type="SAM" id="Phobius"/>
    </source>
</evidence>
<keyword evidence="1" id="KW-0812">Transmembrane</keyword>
<sequence length="279" mass="30321">MAGFGEFGLFQQSESKCPLTGIPQLGNLGVIILCGLAIAVSGFLIWRSEKKEAAVGRREMQLLLGTYILVEICEIFTVGGLPIEKKIKIGFTGIHIAAITAAFWILLLNAAVGYQILEDGTPLSLGLIGGSAFVIFIGTGYITLDTGYQWSGHFDSSLNYPNTNVGLYILYQLAPLIFITLFFILESFLVLKVLEEKKPMLYLGGAALLFACGQIFNYVISVHICTATSGKIDGSLFETLFTILAVVALWFFWSSITEDEWPTQVVVGPGYSSGPLYVS</sequence>
<dbReference type="GO" id="GO:0006457">
    <property type="term" value="P:protein folding"/>
    <property type="evidence" value="ECO:0007669"/>
    <property type="project" value="TreeGrafter"/>
</dbReference>
<dbReference type="PANTHER" id="PTHR35329:SF1">
    <property type="entry name" value="CHITIN SYNTHASE EXPORT CHAPERONE"/>
    <property type="match status" value="1"/>
</dbReference>
<organism evidence="2 3">
    <name type="scientific">Trichoglossum hirsutum</name>
    <dbReference type="NCBI Taxonomy" id="265104"/>
    <lineage>
        <taxon>Eukaryota</taxon>
        <taxon>Fungi</taxon>
        <taxon>Dikarya</taxon>
        <taxon>Ascomycota</taxon>
        <taxon>Pezizomycotina</taxon>
        <taxon>Geoglossomycetes</taxon>
        <taxon>Geoglossales</taxon>
        <taxon>Geoglossaceae</taxon>
        <taxon>Trichoglossum</taxon>
    </lineage>
</organism>
<keyword evidence="3" id="KW-1185">Reference proteome</keyword>